<dbReference type="Pfam" id="PF00089">
    <property type="entry name" value="Trypsin"/>
    <property type="match status" value="2"/>
</dbReference>
<dbReference type="InterPro" id="IPR043504">
    <property type="entry name" value="Peptidase_S1_PA_chymotrypsin"/>
</dbReference>
<dbReference type="InterPro" id="IPR001254">
    <property type="entry name" value="Trypsin_dom"/>
</dbReference>
<accession>A0A8S4FMY8</accession>
<evidence type="ECO:0000313" key="9">
    <source>
        <dbReference type="EMBL" id="CAG9129020.1"/>
    </source>
</evidence>
<evidence type="ECO:0000256" key="1">
    <source>
        <dbReference type="ARBA" id="ARBA00007664"/>
    </source>
</evidence>
<sequence>MHSAITFLTVISVALAASVPAPVQQRIVGGRPTTVDKYPFAANIQINEFGIVWNSACGGSLISATAVLSAAHCFSFPARSYGVRLGSASASSGGTVYNVASYVHHPDWNFCVPDSDGTELTAIGWGILYSGGPGPEILQEVQMNKVNTTICAERYRTLFAETTLQKREVTDRMLCAGGDGGKATCSGDSGGPILINGDIVVGIVSWGHPNCFESST</sequence>
<dbReference type="PRINTS" id="PR00722">
    <property type="entry name" value="CHYMOTRYPSIN"/>
</dbReference>
<dbReference type="Proteomes" id="UP000653454">
    <property type="component" value="Unassembled WGS sequence"/>
</dbReference>
<evidence type="ECO:0000313" key="10">
    <source>
        <dbReference type="Proteomes" id="UP000653454"/>
    </source>
</evidence>
<dbReference type="CDD" id="cd00190">
    <property type="entry name" value="Tryp_SPc"/>
    <property type="match status" value="1"/>
</dbReference>
<name>A0A8S4FMY8_PLUXY</name>
<protein>
    <submittedName>
        <fullName evidence="9">(diamondback moth) hypothetical protein</fullName>
    </submittedName>
</protein>
<dbReference type="PANTHER" id="PTHR24276">
    <property type="entry name" value="POLYSERASE-RELATED"/>
    <property type="match status" value="1"/>
</dbReference>
<reference evidence="9" key="1">
    <citation type="submission" date="2020-11" db="EMBL/GenBank/DDBJ databases">
        <authorList>
            <person name="Whiteford S."/>
        </authorList>
    </citation>
    <scope>NUCLEOTIDE SEQUENCE</scope>
</reference>
<comment type="similarity">
    <text evidence="1">Belongs to the peptidase S1 family.</text>
</comment>
<gene>
    <name evidence="9" type="ORF">PLXY2_LOCUS9386</name>
</gene>
<evidence type="ECO:0000256" key="7">
    <source>
        <dbReference type="SAM" id="SignalP"/>
    </source>
</evidence>
<keyword evidence="7" id="KW-0732">Signal</keyword>
<dbReference type="EMBL" id="CAJHNJ030000037">
    <property type="protein sequence ID" value="CAG9129020.1"/>
    <property type="molecule type" value="Genomic_DNA"/>
</dbReference>
<dbReference type="AlphaFoldDB" id="A0A8S4FMY8"/>
<proteinExistence type="inferred from homology"/>
<dbReference type="GO" id="GO:0004252">
    <property type="term" value="F:serine-type endopeptidase activity"/>
    <property type="evidence" value="ECO:0007669"/>
    <property type="project" value="InterPro"/>
</dbReference>
<dbReference type="PROSITE" id="PS00135">
    <property type="entry name" value="TRYPSIN_SER"/>
    <property type="match status" value="1"/>
</dbReference>
<dbReference type="InterPro" id="IPR050430">
    <property type="entry name" value="Peptidase_S1"/>
</dbReference>
<evidence type="ECO:0000256" key="4">
    <source>
        <dbReference type="ARBA" id="ARBA00022825"/>
    </source>
</evidence>
<dbReference type="InterPro" id="IPR033116">
    <property type="entry name" value="TRYPSIN_SER"/>
</dbReference>
<dbReference type="SUPFAM" id="SSF50494">
    <property type="entry name" value="Trypsin-like serine proteases"/>
    <property type="match status" value="1"/>
</dbReference>
<dbReference type="InterPro" id="IPR018114">
    <property type="entry name" value="TRYPSIN_HIS"/>
</dbReference>
<feature type="domain" description="Peptidase S1" evidence="8">
    <location>
        <begin position="27"/>
        <end position="216"/>
    </location>
</feature>
<organism evidence="9 10">
    <name type="scientific">Plutella xylostella</name>
    <name type="common">Diamondback moth</name>
    <name type="synonym">Plutella maculipennis</name>
    <dbReference type="NCBI Taxonomy" id="51655"/>
    <lineage>
        <taxon>Eukaryota</taxon>
        <taxon>Metazoa</taxon>
        <taxon>Ecdysozoa</taxon>
        <taxon>Arthropoda</taxon>
        <taxon>Hexapoda</taxon>
        <taxon>Insecta</taxon>
        <taxon>Pterygota</taxon>
        <taxon>Neoptera</taxon>
        <taxon>Endopterygota</taxon>
        <taxon>Lepidoptera</taxon>
        <taxon>Glossata</taxon>
        <taxon>Ditrysia</taxon>
        <taxon>Yponomeutoidea</taxon>
        <taxon>Plutellidae</taxon>
        <taxon>Plutella</taxon>
    </lineage>
</organism>
<keyword evidence="5" id="KW-1015">Disulfide bond</keyword>
<dbReference type="Gene3D" id="2.40.10.10">
    <property type="entry name" value="Trypsin-like serine proteases"/>
    <property type="match status" value="2"/>
</dbReference>
<dbReference type="PROSITE" id="PS50240">
    <property type="entry name" value="TRYPSIN_DOM"/>
    <property type="match status" value="1"/>
</dbReference>
<dbReference type="InterPro" id="IPR009003">
    <property type="entry name" value="Peptidase_S1_PA"/>
</dbReference>
<comment type="caution">
    <text evidence="9">The sequence shown here is derived from an EMBL/GenBank/DDBJ whole genome shotgun (WGS) entry which is preliminary data.</text>
</comment>
<evidence type="ECO:0000256" key="3">
    <source>
        <dbReference type="ARBA" id="ARBA00022801"/>
    </source>
</evidence>
<keyword evidence="2 6" id="KW-0645">Protease</keyword>
<dbReference type="PROSITE" id="PS00134">
    <property type="entry name" value="TRYPSIN_HIS"/>
    <property type="match status" value="1"/>
</dbReference>
<keyword evidence="4 6" id="KW-0720">Serine protease</keyword>
<keyword evidence="10" id="KW-1185">Reference proteome</keyword>
<evidence type="ECO:0000256" key="2">
    <source>
        <dbReference type="ARBA" id="ARBA00022670"/>
    </source>
</evidence>
<feature type="signal peptide" evidence="7">
    <location>
        <begin position="1"/>
        <end position="16"/>
    </location>
</feature>
<dbReference type="InterPro" id="IPR001314">
    <property type="entry name" value="Peptidase_S1A"/>
</dbReference>
<dbReference type="SMART" id="SM00020">
    <property type="entry name" value="Tryp_SPc"/>
    <property type="match status" value="1"/>
</dbReference>
<feature type="chain" id="PRO_5035866615" evidence="7">
    <location>
        <begin position="17"/>
        <end position="216"/>
    </location>
</feature>
<dbReference type="GO" id="GO:0006508">
    <property type="term" value="P:proteolysis"/>
    <property type="evidence" value="ECO:0007669"/>
    <property type="project" value="UniProtKB-KW"/>
</dbReference>
<dbReference type="PANTHER" id="PTHR24276:SF98">
    <property type="entry name" value="FI18310P1-RELATED"/>
    <property type="match status" value="1"/>
</dbReference>
<keyword evidence="3 6" id="KW-0378">Hydrolase</keyword>
<evidence type="ECO:0000256" key="6">
    <source>
        <dbReference type="RuleBase" id="RU363034"/>
    </source>
</evidence>
<evidence type="ECO:0000256" key="5">
    <source>
        <dbReference type="ARBA" id="ARBA00023157"/>
    </source>
</evidence>
<evidence type="ECO:0000259" key="8">
    <source>
        <dbReference type="PROSITE" id="PS50240"/>
    </source>
</evidence>